<dbReference type="GO" id="GO:0031369">
    <property type="term" value="F:translation initiation factor binding"/>
    <property type="evidence" value="ECO:0007669"/>
    <property type="project" value="InterPro"/>
</dbReference>
<evidence type="ECO:0000313" key="2">
    <source>
        <dbReference type="EMBL" id="KAF2609149.1"/>
    </source>
</evidence>
<dbReference type="PANTHER" id="PTHR13937">
    <property type="entry name" value="EUKARYOTIC TRANSLATION INITATION FACTOR 3, SUBUNIT 8 EIF3S8 -RELATED"/>
    <property type="match status" value="1"/>
</dbReference>
<dbReference type="GO" id="GO:0003723">
    <property type="term" value="F:RNA binding"/>
    <property type="evidence" value="ECO:0007669"/>
    <property type="project" value="InterPro"/>
</dbReference>
<dbReference type="EMBL" id="QGKW02000276">
    <property type="protein sequence ID" value="KAF2609149.1"/>
    <property type="molecule type" value="Genomic_DNA"/>
</dbReference>
<evidence type="ECO:0000313" key="3">
    <source>
        <dbReference type="Proteomes" id="UP000712281"/>
    </source>
</evidence>
<proteinExistence type="predicted"/>
<dbReference type="Proteomes" id="UP000712281">
    <property type="component" value="Unassembled WGS sequence"/>
</dbReference>
<dbReference type="PANTHER" id="PTHR13937:SF0">
    <property type="entry name" value="EUKARYOTIC TRANSLATION INITIATION FACTOR 3 SUBUNIT C-RELATED"/>
    <property type="match status" value="1"/>
</dbReference>
<sequence>MLLEVPKVREKSKHSLLLLRTSVIMSWFITLSRSVGNKYWREKKIVLWRKKPERLRESETRPLTSLHHLAIMFDLSENRVHITMTNMMIAEELHENWDQPTRCIVFYDFQHNRFQTFAFQLTEKLDVLAESKERAMEARTGCGGPGSKLKKRRQYAGRAGGGK</sequence>
<dbReference type="InterPro" id="IPR027516">
    <property type="entry name" value="EIF3C"/>
</dbReference>
<accession>A0A8S9LTJ5</accession>
<feature type="region of interest" description="Disordered" evidence="1">
    <location>
        <begin position="137"/>
        <end position="163"/>
    </location>
</feature>
<gene>
    <name evidence="2" type="ORF">F2Q68_00045073</name>
</gene>
<evidence type="ECO:0000256" key="1">
    <source>
        <dbReference type="SAM" id="MobiDB-lite"/>
    </source>
</evidence>
<dbReference type="GO" id="GO:0003743">
    <property type="term" value="F:translation initiation factor activity"/>
    <property type="evidence" value="ECO:0007669"/>
    <property type="project" value="InterPro"/>
</dbReference>
<comment type="caution">
    <text evidence="2">The sequence shown here is derived from an EMBL/GenBank/DDBJ whole genome shotgun (WGS) entry which is preliminary data.</text>
</comment>
<dbReference type="AlphaFoldDB" id="A0A8S9LTJ5"/>
<reference evidence="2" key="1">
    <citation type="submission" date="2019-12" db="EMBL/GenBank/DDBJ databases">
        <title>Genome sequencing and annotation of Brassica cretica.</title>
        <authorList>
            <person name="Studholme D.J."/>
            <person name="Sarris P.F."/>
        </authorList>
    </citation>
    <scope>NUCLEOTIDE SEQUENCE</scope>
    <source>
        <strain evidence="2">PFS-001/15</strain>
        <tissue evidence="2">Leaf</tissue>
    </source>
</reference>
<dbReference type="GO" id="GO:0005852">
    <property type="term" value="C:eukaryotic translation initiation factor 3 complex"/>
    <property type="evidence" value="ECO:0007669"/>
    <property type="project" value="InterPro"/>
</dbReference>
<organism evidence="2 3">
    <name type="scientific">Brassica cretica</name>
    <name type="common">Mustard</name>
    <dbReference type="NCBI Taxonomy" id="69181"/>
    <lineage>
        <taxon>Eukaryota</taxon>
        <taxon>Viridiplantae</taxon>
        <taxon>Streptophyta</taxon>
        <taxon>Embryophyta</taxon>
        <taxon>Tracheophyta</taxon>
        <taxon>Spermatophyta</taxon>
        <taxon>Magnoliopsida</taxon>
        <taxon>eudicotyledons</taxon>
        <taxon>Gunneridae</taxon>
        <taxon>Pentapetalae</taxon>
        <taxon>rosids</taxon>
        <taxon>malvids</taxon>
        <taxon>Brassicales</taxon>
        <taxon>Brassicaceae</taxon>
        <taxon>Brassiceae</taxon>
        <taxon>Brassica</taxon>
    </lineage>
</organism>
<protein>
    <submittedName>
        <fullName evidence="2">Uncharacterized protein</fullName>
    </submittedName>
</protein>
<name>A0A8S9LTJ5_BRACR</name>